<reference evidence="3" key="1">
    <citation type="journal article" date="2021" name="Syst. Appl. Microbiol.">
        <title>Roseomonas hellenica sp. nov., isolated from roots of wild-growing Alkanna tinctoria.</title>
        <authorList>
            <person name="Rat A."/>
            <person name="Naranjo H.D."/>
            <person name="Lebbe L."/>
            <person name="Cnockaert M."/>
            <person name="Krigas N."/>
            <person name="Grigoriadou K."/>
            <person name="Maloupa E."/>
            <person name="Willems A."/>
        </authorList>
    </citation>
    <scope>NUCLEOTIDE SEQUENCE [LARGE SCALE GENOMIC DNA]</scope>
    <source>
        <strain evidence="3">LMG 31523</strain>
    </source>
</reference>
<evidence type="ECO:0000313" key="3">
    <source>
        <dbReference type="Proteomes" id="UP001196870"/>
    </source>
</evidence>
<feature type="region of interest" description="Disordered" evidence="1">
    <location>
        <begin position="1"/>
        <end position="37"/>
    </location>
</feature>
<evidence type="ECO:0000256" key="1">
    <source>
        <dbReference type="SAM" id="MobiDB-lite"/>
    </source>
</evidence>
<name>A0ABS5EUQ1_9PROT</name>
<proteinExistence type="predicted"/>
<keyword evidence="3" id="KW-1185">Reference proteome</keyword>
<evidence type="ECO:0000313" key="2">
    <source>
        <dbReference type="EMBL" id="MBR0664009.1"/>
    </source>
</evidence>
<protein>
    <submittedName>
        <fullName evidence="2">Transposase</fullName>
    </submittedName>
</protein>
<accession>A0ABS5EUQ1</accession>
<dbReference type="Proteomes" id="UP001196870">
    <property type="component" value="Unassembled WGS sequence"/>
</dbReference>
<dbReference type="EMBL" id="JAAGBB010000006">
    <property type="protein sequence ID" value="MBR0664009.1"/>
    <property type="molecule type" value="Genomic_DNA"/>
</dbReference>
<organism evidence="2 3">
    <name type="scientific">Plastoroseomonas hellenica</name>
    <dbReference type="NCBI Taxonomy" id="2687306"/>
    <lineage>
        <taxon>Bacteria</taxon>
        <taxon>Pseudomonadati</taxon>
        <taxon>Pseudomonadota</taxon>
        <taxon>Alphaproteobacteria</taxon>
        <taxon>Acetobacterales</taxon>
        <taxon>Acetobacteraceae</taxon>
        <taxon>Plastoroseomonas</taxon>
    </lineage>
</organism>
<sequence length="77" mass="8466">MLADVVSMTDTMAPATEAKDRSYDGRKSGGPGNAGAAVEVRVRAGRRRPWRDEDKLRIVRETLAPGVVCRRLSRRLG</sequence>
<feature type="compositionally biased region" description="Basic and acidic residues" evidence="1">
    <location>
        <begin position="17"/>
        <end position="27"/>
    </location>
</feature>
<gene>
    <name evidence="2" type="ORF">GXW71_06530</name>
</gene>
<comment type="caution">
    <text evidence="2">The sequence shown here is derived from an EMBL/GenBank/DDBJ whole genome shotgun (WGS) entry which is preliminary data.</text>
</comment>